<accession>A0A9N9SWW0</accession>
<dbReference type="InterPro" id="IPR036728">
    <property type="entry name" value="PBP_GOBP_sf"/>
</dbReference>
<keyword evidence="2" id="KW-1185">Reference proteome</keyword>
<dbReference type="OrthoDB" id="6779241at2759"/>
<sequence>MVSSIGPHMPPEKWPYFDVCLKESGASADDFKERPFKTTHEIICFFKCAYDKVGAIDKDGKIKPDVLIKQIKERMELSADVEKSTLDCLGKVPKISVCEDIKEIHECLKVLKH</sequence>
<protein>
    <submittedName>
        <fullName evidence="1">Uncharacterized protein</fullName>
    </submittedName>
</protein>
<dbReference type="Gene3D" id="1.10.238.20">
    <property type="entry name" value="Pheromone/general odorant binding protein domain"/>
    <property type="match status" value="1"/>
</dbReference>
<dbReference type="Proteomes" id="UP001153709">
    <property type="component" value="Chromosome 3"/>
</dbReference>
<dbReference type="GO" id="GO:0005549">
    <property type="term" value="F:odorant binding"/>
    <property type="evidence" value="ECO:0007669"/>
    <property type="project" value="InterPro"/>
</dbReference>
<name>A0A9N9SWW0_DIABA</name>
<reference evidence="1" key="1">
    <citation type="submission" date="2022-01" db="EMBL/GenBank/DDBJ databases">
        <authorList>
            <person name="King R."/>
        </authorList>
    </citation>
    <scope>NUCLEOTIDE SEQUENCE</scope>
</reference>
<dbReference type="SMART" id="SM00708">
    <property type="entry name" value="PhBP"/>
    <property type="match status" value="1"/>
</dbReference>
<dbReference type="InterPro" id="IPR006170">
    <property type="entry name" value="PBP/GOBP"/>
</dbReference>
<proteinExistence type="predicted"/>
<organism evidence="1 2">
    <name type="scientific">Diabrotica balteata</name>
    <name type="common">Banded cucumber beetle</name>
    <dbReference type="NCBI Taxonomy" id="107213"/>
    <lineage>
        <taxon>Eukaryota</taxon>
        <taxon>Metazoa</taxon>
        <taxon>Ecdysozoa</taxon>
        <taxon>Arthropoda</taxon>
        <taxon>Hexapoda</taxon>
        <taxon>Insecta</taxon>
        <taxon>Pterygota</taxon>
        <taxon>Neoptera</taxon>
        <taxon>Endopterygota</taxon>
        <taxon>Coleoptera</taxon>
        <taxon>Polyphaga</taxon>
        <taxon>Cucujiformia</taxon>
        <taxon>Chrysomeloidea</taxon>
        <taxon>Chrysomelidae</taxon>
        <taxon>Galerucinae</taxon>
        <taxon>Diabroticina</taxon>
        <taxon>Diabroticites</taxon>
        <taxon>Diabrotica</taxon>
    </lineage>
</organism>
<evidence type="ECO:0000313" key="2">
    <source>
        <dbReference type="Proteomes" id="UP001153709"/>
    </source>
</evidence>
<dbReference type="CDD" id="cd23992">
    <property type="entry name" value="PBP_GOBP"/>
    <property type="match status" value="1"/>
</dbReference>
<dbReference type="EMBL" id="OU898278">
    <property type="protein sequence ID" value="CAG9831055.1"/>
    <property type="molecule type" value="Genomic_DNA"/>
</dbReference>
<dbReference type="AlphaFoldDB" id="A0A9N9SWW0"/>
<gene>
    <name evidence="1" type="ORF">DIABBA_LOCUS4688</name>
</gene>
<dbReference type="SUPFAM" id="SSF47565">
    <property type="entry name" value="Insect pheromone/odorant-binding proteins"/>
    <property type="match status" value="1"/>
</dbReference>
<evidence type="ECO:0000313" key="1">
    <source>
        <dbReference type="EMBL" id="CAG9831055.1"/>
    </source>
</evidence>
<dbReference type="Pfam" id="PF01395">
    <property type="entry name" value="PBP_GOBP"/>
    <property type="match status" value="1"/>
</dbReference>